<keyword evidence="1" id="KW-0472">Membrane</keyword>
<organism evidence="2 3">
    <name type="scientific">Aquaticitalea lipolytica</name>
    <dbReference type="NCBI Taxonomy" id="1247562"/>
    <lineage>
        <taxon>Bacteria</taxon>
        <taxon>Pseudomonadati</taxon>
        <taxon>Bacteroidota</taxon>
        <taxon>Flavobacteriia</taxon>
        <taxon>Flavobacteriales</taxon>
        <taxon>Flavobacteriaceae</taxon>
        <taxon>Aquaticitalea</taxon>
    </lineage>
</organism>
<comment type="caution">
    <text evidence="2">The sequence shown here is derived from an EMBL/GenBank/DDBJ whole genome shotgun (WGS) entry which is preliminary data.</text>
</comment>
<protein>
    <submittedName>
        <fullName evidence="2">Uncharacterized protein</fullName>
    </submittedName>
</protein>
<dbReference type="InterPro" id="IPR046548">
    <property type="entry name" value="DUF6804"/>
</dbReference>
<sequence>MILRIVVFIGALLVLNSFIDKSVSWTIVFGLIAILFNPIVPIYLYVKDYWIPIDIVSGIVFLMSLISNKTNEKDEVKKDNKTKEFQRDKIY</sequence>
<feature type="transmembrane region" description="Helical" evidence="1">
    <location>
        <begin position="27"/>
        <end position="46"/>
    </location>
</feature>
<accession>A0A8J2XAJ1</accession>
<keyword evidence="1" id="KW-1133">Transmembrane helix</keyword>
<keyword evidence="1" id="KW-0812">Transmembrane</keyword>
<dbReference type="EMBL" id="BMIC01000005">
    <property type="protein sequence ID" value="GFZ91100.1"/>
    <property type="molecule type" value="Genomic_DNA"/>
</dbReference>
<evidence type="ECO:0000256" key="1">
    <source>
        <dbReference type="SAM" id="Phobius"/>
    </source>
</evidence>
<name>A0A8J2XAJ1_9FLAO</name>
<gene>
    <name evidence="2" type="ORF">GCM10011531_23600</name>
</gene>
<dbReference type="Proteomes" id="UP000598120">
    <property type="component" value="Unassembled WGS sequence"/>
</dbReference>
<dbReference type="Pfam" id="PF20619">
    <property type="entry name" value="DUF6804"/>
    <property type="match status" value="1"/>
</dbReference>
<evidence type="ECO:0000313" key="3">
    <source>
        <dbReference type="Proteomes" id="UP000598120"/>
    </source>
</evidence>
<reference evidence="2 3" key="1">
    <citation type="journal article" date="2014" name="Int. J. Syst. Evol. Microbiol.">
        <title>Complete genome sequence of Corynebacterium casei LMG S-19264T (=DSM 44701T), isolated from a smear-ripened cheese.</title>
        <authorList>
            <consortium name="US DOE Joint Genome Institute (JGI-PGF)"/>
            <person name="Walter F."/>
            <person name="Albersmeier A."/>
            <person name="Kalinowski J."/>
            <person name="Ruckert C."/>
        </authorList>
    </citation>
    <scope>NUCLEOTIDE SEQUENCE [LARGE SCALE GENOMIC DNA]</scope>
    <source>
        <strain evidence="2 3">CGMCC 1.15295</strain>
    </source>
</reference>
<keyword evidence="3" id="KW-1185">Reference proteome</keyword>
<dbReference type="AlphaFoldDB" id="A0A8J2XAJ1"/>
<proteinExistence type="predicted"/>
<evidence type="ECO:0000313" key="2">
    <source>
        <dbReference type="EMBL" id="GFZ91100.1"/>
    </source>
</evidence>